<dbReference type="Pfam" id="PF06429">
    <property type="entry name" value="Flg_bbr_C"/>
    <property type="match status" value="1"/>
</dbReference>
<evidence type="ECO:0000256" key="5">
    <source>
        <dbReference type="NCBIfam" id="TIGR02488"/>
    </source>
</evidence>
<keyword evidence="10" id="KW-0282">Flagellum</keyword>
<dbReference type="InterPro" id="IPR012834">
    <property type="entry name" value="FlgG_G_neg"/>
</dbReference>
<organism evidence="10 11">
    <name type="scientific">Kolteria novifilia</name>
    <dbReference type="NCBI Taxonomy" id="2527975"/>
    <lineage>
        <taxon>Bacteria</taxon>
        <taxon>Pseudomonadati</taxon>
        <taxon>Planctomycetota</taxon>
        <taxon>Planctomycetia</taxon>
        <taxon>Kolteriales</taxon>
        <taxon>Kolteriaceae</taxon>
        <taxon>Kolteria</taxon>
    </lineage>
</organism>
<dbReference type="InterPro" id="IPR037925">
    <property type="entry name" value="FlgE/F/G-like"/>
</dbReference>
<dbReference type="NCBIfam" id="TIGR02488">
    <property type="entry name" value="flgG_G_neg"/>
    <property type="match status" value="1"/>
</dbReference>
<feature type="domain" description="Flagellar hook protein FlgE/F/G-like D1" evidence="9">
    <location>
        <begin position="98"/>
        <end position="163"/>
    </location>
</feature>
<dbReference type="KEGG" id="knv:Pan216_03660"/>
<evidence type="ECO:0000259" key="9">
    <source>
        <dbReference type="Pfam" id="PF22692"/>
    </source>
</evidence>
<dbReference type="GO" id="GO:0009426">
    <property type="term" value="C:bacterial-type flagellum basal body, distal rod"/>
    <property type="evidence" value="ECO:0007669"/>
    <property type="project" value="UniProtKB-UniRule"/>
</dbReference>
<dbReference type="RefSeq" id="WP_145253961.1">
    <property type="nucleotide sequence ID" value="NZ_CP036279.1"/>
</dbReference>
<evidence type="ECO:0000313" key="11">
    <source>
        <dbReference type="Proteomes" id="UP000317093"/>
    </source>
</evidence>
<dbReference type="NCBIfam" id="TIGR03506">
    <property type="entry name" value="FlgEFG_subfam"/>
    <property type="match status" value="2"/>
</dbReference>
<evidence type="ECO:0000259" key="7">
    <source>
        <dbReference type="Pfam" id="PF00460"/>
    </source>
</evidence>
<comment type="subcellular location">
    <subcellularLocation>
        <location evidence="1 6">Bacterial flagellum basal body</location>
    </subcellularLocation>
</comment>
<protein>
    <recommendedName>
        <fullName evidence="3 5">Flagellar basal-body rod protein FlgG</fullName>
    </recommendedName>
</protein>
<evidence type="ECO:0000259" key="8">
    <source>
        <dbReference type="Pfam" id="PF06429"/>
    </source>
</evidence>
<feature type="domain" description="Flagellar basal-body/hook protein C-terminal" evidence="8">
    <location>
        <begin position="221"/>
        <end position="262"/>
    </location>
</feature>
<dbReference type="Proteomes" id="UP000317093">
    <property type="component" value="Chromosome"/>
</dbReference>
<dbReference type="EMBL" id="CP036279">
    <property type="protein sequence ID" value="QDU59537.1"/>
    <property type="molecule type" value="Genomic_DNA"/>
</dbReference>
<evidence type="ECO:0000256" key="3">
    <source>
        <dbReference type="ARBA" id="ARBA00017948"/>
    </source>
</evidence>
<dbReference type="InterPro" id="IPR020013">
    <property type="entry name" value="Flagellar_FlgE/F/G"/>
</dbReference>
<dbReference type="GO" id="GO:0071978">
    <property type="term" value="P:bacterial-type flagellum-dependent swarming motility"/>
    <property type="evidence" value="ECO:0007669"/>
    <property type="project" value="TreeGrafter"/>
</dbReference>
<proteinExistence type="inferred from homology"/>
<evidence type="ECO:0000256" key="4">
    <source>
        <dbReference type="ARBA" id="ARBA00023143"/>
    </source>
</evidence>
<dbReference type="SUPFAM" id="SSF117143">
    <property type="entry name" value="Flagellar hook protein flgE"/>
    <property type="match status" value="1"/>
</dbReference>
<accession>A0A518AXT1</accession>
<gene>
    <name evidence="10" type="primary">flgG_3</name>
    <name evidence="10" type="ORF">Pan216_03660</name>
</gene>
<dbReference type="InterPro" id="IPR001444">
    <property type="entry name" value="Flag_bb_rod_N"/>
</dbReference>
<sequence>MSLQALNTGATGMIGQSLNLDVIANNLANTGTTGFKRSRANFEDLLYKTLQIPGAGPIGDPRTPGLGLQFGVGTRVSSTQLDFIEGTLQQTDRALDVAINGVGFIAVDDGQGNLFYTRAGNLTLNDQGQVVMATAAQGYVVQPPIQIPPDALSIAVSADGVVSITQPNVVQPVQVGQLDAFRFQNPEGLQQIGNNLFQESGSSGNAEQGQWNQNGYGSLIQNFLEQSNVEPVNELINLISSQRTFELNSQVVQTANENLQTVGALRQ</sequence>
<dbReference type="Pfam" id="PF22692">
    <property type="entry name" value="LlgE_F_G_D1"/>
    <property type="match status" value="1"/>
</dbReference>
<keyword evidence="10" id="KW-0966">Cell projection</keyword>
<evidence type="ECO:0000256" key="6">
    <source>
        <dbReference type="RuleBase" id="RU362116"/>
    </source>
</evidence>
<dbReference type="Pfam" id="PF00460">
    <property type="entry name" value="Flg_bb_rod"/>
    <property type="match status" value="1"/>
</dbReference>
<dbReference type="PANTHER" id="PTHR30435">
    <property type="entry name" value="FLAGELLAR PROTEIN"/>
    <property type="match status" value="1"/>
</dbReference>
<comment type="similarity">
    <text evidence="2 6">Belongs to the flagella basal body rod proteins family.</text>
</comment>
<dbReference type="PANTHER" id="PTHR30435:SF19">
    <property type="entry name" value="FLAGELLAR BASAL-BODY ROD PROTEIN FLGG"/>
    <property type="match status" value="1"/>
</dbReference>
<dbReference type="OrthoDB" id="9804559at2"/>
<dbReference type="AlphaFoldDB" id="A0A518AXT1"/>
<dbReference type="InterPro" id="IPR010930">
    <property type="entry name" value="Flg_bb/hook_C_dom"/>
</dbReference>
<keyword evidence="10" id="KW-0969">Cilium</keyword>
<evidence type="ECO:0000256" key="2">
    <source>
        <dbReference type="ARBA" id="ARBA00009677"/>
    </source>
</evidence>
<evidence type="ECO:0000313" key="10">
    <source>
        <dbReference type="EMBL" id="QDU59537.1"/>
    </source>
</evidence>
<feature type="domain" description="Flagellar basal body rod protein N-terminal" evidence="7">
    <location>
        <begin position="6"/>
        <end position="36"/>
    </location>
</feature>
<dbReference type="InterPro" id="IPR053967">
    <property type="entry name" value="LlgE_F_G-like_D1"/>
</dbReference>
<evidence type="ECO:0000256" key="1">
    <source>
        <dbReference type="ARBA" id="ARBA00004117"/>
    </source>
</evidence>
<reference evidence="10 11" key="1">
    <citation type="submission" date="2019-02" db="EMBL/GenBank/DDBJ databases">
        <title>Deep-cultivation of Planctomycetes and their phenomic and genomic characterization uncovers novel biology.</title>
        <authorList>
            <person name="Wiegand S."/>
            <person name="Jogler M."/>
            <person name="Boedeker C."/>
            <person name="Pinto D."/>
            <person name="Vollmers J."/>
            <person name="Rivas-Marin E."/>
            <person name="Kohn T."/>
            <person name="Peeters S.H."/>
            <person name="Heuer A."/>
            <person name="Rast P."/>
            <person name="Oberbeckmann S."/>
            <person name="Bunk B."/>
            <person name="Jeske O."/>
            <person name="Meyerdierks A."/>
            <person name="Storesund J.E."/>
            <person name="Kallscheuer N."/>
            <person name="Luecker S."/>
            <person name="Lage O.M."/>
            <person name="Pohl T."/>
            <person name="Merkel B.J."/>
            <person name="Hornburger P."/>
            <person name="Mueller R.-W."/>
            <person name="Bruemmer F."/>
            <person name="Labrenz M."/>
            <person name="Spormann A.M."/>
            <person name="Op den Camp H."/>
            <person name="Overmann J."/>
            <person name="Amann R."/>
            <person name="Jetten M.S.M."/>
            <person name="Mascher T."/>
            <person name="Medema M.H."/>
            <person name="Devos D.P."/>
            <person name="Kaster A.-K."/>
            <person name="Ovreas L."/>
            <person name="Rohde M."/>
            <person name="Galperin M.Y."/>
            <person name="Jogler C."/>
        </authorList>
    </citation>
    <scope>NUCLEOTIDE SEQUENCE [LARGE SCALE GENOMIC DNA]</scope>
    <source>
        <strain evidence="10 11">Pan216</strain>
    </source>
</reference>
<name>A0A518AXT1_9BACT</name>
<keyword evidence="4 6" id="KW-0975">Bacterial flagellum</keyword>
<keyword evidence="11" id="KW-1185">Reference proteome</keyword>